<dbReference type="AlphaFoldDB" id="A0A8R7RG08"/>
<feature type="compositionally biased region" description="Basic residues" evidence="1">
    <location>
        <begin position="1"/>
        <end position="10"/>
    </location>
</feature>
<keyword evidence="3" id="KW-1185">Reference proteome</keyword>
<evidence type="ECO:0000313" key="3">
    <source>
        <dbReference type="Proteomes" id="UP000015106"/>
    </source>
</evidence>
<name>A0A8R7RG08_TRIUA</name>
<evidence type="ECO:0000313" key="2">
    <source>
        <dbReference type="EnsemblPlants" id="TuG1812S0003104300.01.T01"/>
    </source>
</evidence>
<reference evidence="2" key="2">
    <citation type="submission" date="2022-06" db="UniProtKB">
        <authorList>
            <consortium name="EnsemblPlants"/>
        </authorList>
    </citation>
    <scope>IDENTIFICATION</scope>
</reference>
<feature type="region of interest" description="Disordered" evidence="1">
    <location>
        <begin position="1"/>
        <end position="107"/>
    </location>
</feature>
<reference evidence="3" key="1">
    <citation type="journal article" date="2013" name="Nature">
        <title>Draft genome of the wheat A-genome progenitor Triticum urartu.</title>
        <authorList>
            <person name="Ling H.Q."/>
            <person name="Zhao S."/>
            <person name="Liu D."/>
            <person name="Wang J."/>
            <person name="Sun H."/>
            <person name="Zhang C."/>
            <person name="Fan H."/>
            <person name="Li D."/>
            <person name="Dong L."/>
            <person name="Tao Y."/>
            <person name="Gao C."/>
            <person name="Wu H."/>
            <person name="Li Y."/>
            <person name="Cui Y."/>
            <person name="Guo X."/>
            <person name="Zheng S."/>
            <person name="Wang B."/>
            <person name="Yu K."/>
            <person name="Liang Q."/>
            <person name="Yang W."/>
            <person name="Lou X."/>
            <person name="Chen J."/>
            <person name="Feng M."/>
            <person name="Jian J."/>
            <person name="Zhang X."/>
            <person name="Luo G."/>
            <person name="Jiang Y."/>
            <person name="Liu J."/>
            <person name="Wang Z."/>
            <person name="Sha Y."/>
            <person name="Zhang B."/>
            <person name="Wu H."/>
            <person name="Tang D."/>
            <person name="Shen Q."/>
            <person name="Xue P."/>
            <person name="Zou S."/>
            <person name="Wang X."/>
            <person name="Liu X."/>
            <person name="Wang F."/>
            <person name="Yang Y."/>
            <person name="An X."/>
            <person name="Dong Z."/>
            <person name="Zhang K."/>
            <person name="Zhang X."/>
            <person name="Luo M.C."/>
            <person name="Dvorak J."/>
            <person name="Tong Y."/>
            <person name="Wang J."/>
            <person name="Yang H."/>
            <person name="Li Z."/>
            <person name="Wang D."/>
            <person name="Zhang A."/>
            <person name="Wang J."/>
        </authorList>
    </citation>
    <scope>NUCLEOTIDE SEQUENCE</scope>
    <source>
        <strain evidence="3">cv. G1812</strain>
    </source>
</reference>
<dbReference type="EnsemblPlants" id="TuG1812S0003104300.01.T01">
    <property type="protein sequence ID" value="TuG1812S0003104300.01.T01"/>
    <property type="gene ID" value="TuG1812S0003104300.01"/>
</dbReference>
<dbReference type="Proteomes" id="UP000015106">
    <property type="component" value="Unassembled WGS sequence"/>
</dbReference>
<proteinExistence type="predicted"/>
<dbReference type="Gramene" id="TuG1812S0003104300.01.T01">
    <property type="protein sequence ID" value="TuG1812S0003104300.01.T01"/>
    <property type="gene ID" value="TuG1812S0003104300.01"/>
</dbReference>
<accession>A0A8R7RG08</accession>
<feature type="compositionally biased region" description="Basic and acidic residues" evidence="1">
    <location>
        <begin position="41"/>
        <end position="60"/>
    </location>
</feature>
<protein>
    <submittedName>
        <fullName evidence="2">Uncharacterized protein</fullName>
    </submittedName>
</protein>
<feature type="compositionally biased region" description="Low complexity" evidence="1">
    <location>
        <begin position="85"/>
        <end position="107"/>
    </location>
</feature>
<evidence type="ECO:0000256" key="1">
    <source>
        <dbReference type="SAM" id="MobiDB-lite"/>
    </source>
</evidence>
<organism evidence="2 3">
    <name type="scientific">Triticum urartu</name>
    <name type="common">Red wild einkorn</name>
    <name type="synonym">Crithodium urartu</name>
    <dbReference type="NCBI Taxonomy" id="4572"/>
    <lineage>
        <taxon>Eukaryota</taxon>
        <taxon>Viridiplantae</taxon>
        <taxon>Streptophyta</taxon>
        <taxon>Embryophyta</taxon>
        <taxon>Tracheophyta</taxon>
        <taxon>Spermatophyta</taxon>
        <taxon>Magnoliopsida</taxon>
        <taxon>Liliopsida</taxon>
        <taxon>Poales</taxon>
        <taxon>Poaceae</taxon>
        <taxon>BOP clade</taxon>
        <taxon>Pooideae</taxon>
        <taxon>Triticodae</taxon>
        <taxon>Triticeae</taxon>
        <taxon>Triticinae</taxon>
        <taxon>Triticum</taxon>
    </lineage>
</organism>
<sequence>PPKLTHHRPRLQPATYQGTSNKGCDVDDTAARTCPRVSPGTRKEVGDGYIRHPPRRDGGNRRCHRIGAGRELARDFSRKTPPPNQAGANQPPRRPPACATTLLTPPP</sequence>